<comment type="caution">
    <text evidence="7">The sequence shown here is derived from an EMBL/GenBank/DDBJ whole genome shotgun (WGS) entry which is preliminary data.</text>
</comment>
<evidence type="ECO:0000313" key="8">
    <source>
        <dbReference type="Proteomes" id="UP001295740"/>
    </source>
</evidence>
<dbReference type="PANTHER" id="PTHR42943">
    <property type="entry name" value="GLUTATHIONE S-TRANSFERASE KAPPA"/>
    <property type="match status" value="1"/>
</dbReference>
<evidence type="ECO:0000259" key="6">
    <source>
        <dbReference type="Pfam" id="PF01323"/>
    </source>
</evidence>
<dbReference type="GO" id="GO:0006749">
    <property type="term" value="P:glutathione metabolic process"/>
    <property type="evidence" value="ECO:0007669"/>
    <property type="project" value="TreeGrafter"/>
</dbReference>
<evidence type="ECO:0000313" key="7">
    <source>
        <dbReference type="EMBL" id="CAJ2510679.1"/>
    </source>
</evidence>
<comment type="catalytic activity">
    <reaction evidence="3 4">
        <text>RX + glutathione = an S-substituted glutathione + a halide anion + H(+)</text>
        <dbReference type="Rhea" id="RHEA:16437"/>
        <dbReference type="ChEBI" id="CHEBI:15378"/>
        <dbReference type="ChEBI" id="CHEBI:16042"/>
        <dbReference type="ChEBI" id="CHEBI:17792"/>
        <dbReference type="ChEBI" id="CHEBI:57925"/>
        <dbReference type="ChEBI" id="CHEBI:90779"/>
        <dbReference type="EC" id="2.5.1.18"/>
    </reaction>
</comment>
<dbReference type="PIRSF" id="PIRSF006386">
    <property type="entry name" value="HCCAis_GSTk"/>
    <property type="match status" value="1"/>
</dbReference>
<dbReference type="GO" id="GO:0005777">
    <property type="term" value="C:peroxisome"/>
    <property type="evidence" value="ECO:0007669"/>
    <property type="project" value="TreeGrafter"/>
</dbReference>
<sequence>MSAAKKVTLFVDVVSPFAYEAFHILRNDAAFRNVQVTYVPIFLGGLMKACGNTAPIQIKNKDKWVNRERVRWAQAFAIPMTAASPPDFPPNTVHVMRVLCQIASQDQLAQTLARLFHALWVEHRAVASADVFAPVLREVLGPAEAERVLAAATTTGKATLKENTDRAFAAGAFGLPWMECTNSAGATEGFWGVDHLGQVLQFLGLEKPSQGGWKSVL</sequence>
<organism evidence="7 8">
    <name type="scientific">Anthostomella pinea</name>
    <dbReference type="NCBI Taxonomy" id="933095"/>
    <lineage>
        <taxon>Eukaryota</taxon>
        <taxon>Fungi</taxon>
        <taxon>Dikarya</taxon>
        <taxon>Ascomycota</taxon>
        <taxon>Pezizomycotina</taxon>
        <taxon>Sordariomycetes</taxon>
        <taxon>Xylariomycetidae</taxon>
        <taxon>Xylariales</taxon>
        <taxon>Xylariaceae</taxon>
        <taxon>Anthostomella</taxon>
    </lineage>
</organism>
<comment type="similarity">
    <text evidence="1 4">Belongs to the GST superfamily. Kappa family.</text>
</comment>
<dbReference type="GO" id="GO:0004602">
    <property type="term" value="F:glutathione peroxidase activity"/>
    <property type="evidence" value="ECO:0007669"/>
    <property type="project" value="TreeGrafter"/>
</dbReference>
<feature type="active site" description="Nucleophile" evidence="5">
    <location>
        <position position="15"/>
    </location>
</feature>
<dbReference type="GO" id="GO:0004364">
    <property type="term" value="F:glutathione transferase activity"/>
    <property type="evidence" value="ECO:0007669"/>
    <property type="project" value="UniProtKB-UniRule"/>
</dbReference>
<dbReference type="FunFam" id="3.40.30.10:FF:000096">
    <property type="entry name" value="Glutathione S-transferase kappa"/>
    <property type="match status" value="1"/>
</dbReference>
<dbReference type="InterPro" id="IPR014440">
    <property type="entry name" value="HCCAis_GSTk"/>
</dbReference>
<dbReference type="Proteomes" id="UP001295740">
    <property type="component" value="Unassembled WGS sequence"/>
</dbReference>
<gene>
    <name evidence="7" type="ORF">KHLLAP_LOCUS11147</name>
</gene>
<dbReference type="EC" id="2.5.1.18" evidence="4"/>
<evidence type="ECO:0000256" key="3">
    <source>
        <dbReference type="ARBA" id="ARBA00047960"/>
    </source>
</evidence>
<dbReference type="EMBL" id="CAUWAG010000018">
    <property type="protein sequence ID" value="CAJ2510679.1"/>
    <property type="molecule type" value="Genomic_DNA"/>
</dbReference>
<dbReference type="Gene3D" id="3.40.30.10">
    <property type="entry name" value="Glutaredoxin"/>
    <property type="match status" value="1"/>
</dbReference>
<accession>A0AAI8VU24</accession>
<evidence type="ECO:0000256" key="1">
    <source>
        <dbReference type="ARBA" id="ARBA00006494"/>
    </source>
</evidence>
<evidence type="ECO:0000256" key="4">
    <source>
        <dbReference type="PIRNR" id="PIRNR006386"/>
    </source>
</evidence>
<dbReference type="AlphaFoldDB" id="A0AAI8VU24"/>
<keyword evidence="2 4" id="KW-0808">Transferase</keyword>
<name>A0AAI8VU24_9PEZI</name>
<proteinExistence type="inferred from homology"/>
<dbReference type="Pfam" id="PF01323">
    <property type="entry name" value="DSBA"/>
    <property type="match status" value="1"/>
</dbReference>
<dbReference type="InterPro" id="IPR001853">
    <property type="entry name" value="DSBA-like_thioredoxin_dom"/>
</dbReference>
<evidence type="ECO:0000256" key="2">
    <source>
        <dbReference type="ARBA" id="ARBA00022679"/>
    </source>
</evidence>
<reference evidence="7" key="1">
    <citation type="submission" date="2023-10" db="EMBL/GenBank/DDBJ databases">
        <authorList>
            <person name="Hackl T."/>
        </authorList>
    </citation>
    <scope>NUCLEOTIDE SEQUENCE</scope>
</reference>
<dbReference type="GO" id="GO:0005739">
    <property type="term" value="C:mitochondrion"/>
    <property type="evidence" value="ECO:0007669"/>
    <property type="project" value="TreeGrafter"/>
</dbReference>
<dbReference type="SUPFAM" id="SSF52833">
    <property type="entry name" value="Thioredoxin-like"/>
    <property type="match status" value="1"/>
</dbReference>
<evidence type="ECO:0000256" key="5">
    <source>
        <dbReference type="PIRSR" id="PIRSR006386-1"/>
    </source>
</evidence>
<dbReference type="InterPro" id="IPR051924">
    <property type="entry name" value="GST_Kappa/NadH"/>
</dbReference>
<protein>
    <recommendedName>
        <fullName evidence="4">Glutathione S-transferase kappa</fullName>
        <ecNumber evidence="4">2.5.1.18</ecNumber>
    </recommendedName>
</protein>
<feature type="domain" description="DSBA-like thioredoxin" evidence="6">
    <location>
        <begin position="7"/>
        <end position="202"/>
    </location>
</feature>
<dbReference type="InterPro" id="IPR036249">
    <property type="entry name" value="Thioredoxin-like_sf"/>
</dbReference>
<keyword evidence="8" id="KW-1185">Reference proteome</keyword>
<dbReference type="PANTHER" id="PTHR42943:SF2">
    <property type="entry name" value="GLUTATHIONE S-TRANSFERASE KAPPA 1"/>
    <property type="match status" value="1"/>
</dbReference>